<dbReference type="EMBL" id="LT629736">
    <property type="protein sequence ID" value="SDS84999.1"/>
    <property type="molecule type" value="Genomic_DNA"/>
</dbReference>
<dbReference type="InterPro" id="IPR029069">
    <property type="entry name" value="HotDog_dom_sf"/>
</dbReference>
<dbReference type="OrthoDB" id="3727779at2"/>
<dbReference type="Gene3D" id="3.10.129.10">
    <property type="entry name" value="Hotdog Thioesterase"/>
    <property type="match status" value="1"/>
</dbReference>
<keyword evidence="2" id="KW-1185">Reference proteome</keyword>
<evidence type="ECO:0008006" key="3">
    <source>
        <dbReference type="Google" id="ProtNLM"/>
    </source>
</evidence>
<sequence length="166" mass="18908">MSGIIRNLLTLISALAMRHRAGPWATVHKHFWVTPFDCGTRVLKSDKYLQIAESAQLDFLVRTGLLGTLLRKGHKFVNTSQLVVFLKPVAMFKRVRIETAILFADDRCAYFSHVLFLEDQRHGQILVKMKFKKDGRTVPPGSVFGECARQKPACVEAWDRTLEHLS</sequence>
<dbReference type="STRING" id="487184.SAMN05216421_2322"/>
<evidence type="ECO:0000313" key="1">
    <source>
        <dbReference type="EMBL" id="SDS84999.1"/>
    </source>
</evidence>
<gene>
    <name evidence="1" type="ORF">SAMN05216421_2322</name>
</gene>
<proteinExistence type="predicted"/>
<dbReference type="SUPFAM" id="SSF54637">
    <property type="entry name" value="Thioesterase/thiol ester dehydrase-isomerase"/>
    <property type="match status" value="1"/>
</dbReference>
<protein>
    <recommendedName>
        <fullName evidence="3">Acyl-CoA thioesterase FadM</fullName>
    </recommendedName>
</protein>
<accession>A0A1H1VLT3</accession>
<organism evidence="1 2">
    <name type="scientific">Halopseudomonas xinjiangensis</name>
    <dbReference type="NCBI Taxonomy" id="487184"/>
    <lineage>
        <taxon>Bacteria</taxon>
        <taxon>Pseudomonadati</taxon>
        <taxon>Pseudomonadota</taxon>
        <taxon>Gammaproteobacteria</taxon>
        <taxon>Pseudomonadales</taxon>
        <taxon>Pseudomonadaceae</taxon>
        <taxon>Halopseudomonas</taxon>
    </lineage>
</organism>
<dbReference type="Proteomes" id="UP000243207">
    <property type="component" value="Chromosome I"/>
</dbReference>
<name>A0A1H1VLT3_9GAMM</name>
<dbReference type="RefSeq" id="WP_093394812.1">
    <property type="nucleotide sequence ID" value="NZ_LT629736.1"/>
</dbReference>
<evidence type="ECO:0000313" key="2">
    <source>
        <dbReference type="Proteomes" id="UP000243207"/>
    </source>
</evidence>
<reference evidence="2" key="1">
    <citation type="submission" date="2016-10" db="EMBL/GenBank/DDBJ databases">
        <authorList>
            <person name="Varghese N."/>
            <person name="Submissions S."/>
        </authorList>
    </citation>
    <scope>NUCLEOTIDE SEQUENCE [LARGE SCALE GENOMIC DNA]</scope>
    <source>
        <strain evidence="2">NRRL B-51270</strain>
    </source>
</reference>
<dbReference type="Pfam" id="PF13279">
    <property type="entry name" value="4HBT_2"/>
    <property type="match status" value="1"/>
</dbReference>
<dbReference type="AlphaFoldDB" id="A0A1H1VLT3"/>